<dbReference type="GO" id="GO:0005524">
    <property type="term" value="F:ATP binding"/>
    <property type="evidence" value="ECO:0007669"/>
    <property type="project" value="UniProtKB-UniRule"/>
</dbReference>
<dbReference type="PROSITE" id="PS51710">
    <property type="entry name" value="G_OBG"/>
    <property type="match status" value="1"/>
</dbReference>
<dbReference type="AlphaFoldDB" id="A0A368XA22"/>
<dbReference type="GO" id="GO:0016887">
    <property type="term" value="F:ATP hydrolysis activity"/>
    <property type="evidence" value="ECO:0007669"/>
    <property type="project" value="UniProtKB-UniRule"/>
</dbReference>
<evidence type="ECO:0000256" key="6">
    <source>
        <dbReference type="HAMAP-Rule" id="MF_00944"/>
    </source>
</evidence>
<feature type="binding site" evidence="6">
    <location>
        <begin position="12"/>
        <end position="17"/>
    </location>
    <ligand>
        <name>ATP</name>
        <dbReference type="ChEBI" id="CHEBI:30616"/>
    </ligand>
</feature>
<evidence type="ECO:0000256" key="5">
    <source>
        <dbReference type="ARBA" id="ARBA00022842"/>
    </source>
</evidence>
<evidence type="ECO:0000256" key="4">
    <source>
        <dbReference type="ARBA" id="ARBA00022840"/>
    </source>
</evidence>
<dbReference type="GO" id="GO:0005737">
    <property type="term" value="C:cytoplasm"/>
    <property type="evidence" value="ECO:0007669"/>
    <property type="project" value="TreeGrafter"/>
</dbReference>
<dbReference type="InterPro" id="IPR031167">
    <property type="entry name" value="G_OBG"/>
</dbReference>
<name>A0A368XA22_9BACI</name>
<evidence type="ECO:0000256" key="3">
    <source>
        <dbReference type="ARBA" id="ARBA00022741"/>
    </source>
</evidence>
<dbReference type="CDD" id="cd01900">
    <property type="entry name" value="YchF"/>
    <property type="match status" value="1"/>
</dbReference>
<evidence type="ECO:0000259" key="8">
    <source>
        <dbReference type="PROSITE" id="PS51880"/>
    </source>
</evidence>
<evidence type="ECO:0000313" key="9">
    <source>
        <dbReference type="EMBL" id="RCW64559.1"/>
    </source>
</evidence>
<dbReference type="InterPro" id="IPR004095">
    <property type="entry name" value="TGS"/>
</dbReference>
<evidence type="ECO:0000256" key="2">
    <source>
        <dbReference type="ARBA" id="ARBA00022723"/>
    </source>
</evidence>
<gene>
    <name evidence="6" type="primary">ychF</name>
    <name evidence="9" type="ORF">DFR57_11343</name>
</gene>
<dbReference type="Gene3D" id="1.10.150.300">
    <property type="entry name" value="TGS-like domain"/>
    <property type="match status" value="1"/>
</dbReference>
<dbReference type="GO" id="GO:0005525">
    <property type="term" value="F:GTP binding"/>
    <property type="evidence" value="ECO:0007669"/>
    <property type="project" value="InterPro"/>
</dbReference>
<dbReference type="SUPFAM" id="SSF81271">
    <property type="entry name" value="TGS-like"/>
    <property type="match status" value="1"/>
</dbReference>
<dbReference type="Gene3D" id="3.40.50.300">
    <property type="entry name" value="P-loop containing nucleotide triphosphate hydrolases"/>
    <property type="match status" value="1"/>
</dbReference>
<organism evidence="9 10">
    <name type="scientific">Saliterribacillus persicus</name>
    <dbReference type="NCBI Taxonomy" id="930114"/>
    <lineage>
        <taxon>Bacteria</taxon>
        <taxon>Bacillati</taxon>
        <taxon>Bacillota</taxon>
        <taxon>Bacilli</taxon>
        <taxon>Bacillales</taxon>
        <taxon>Bacillaceae</taxon>
        <taxon>Saliterribacillus</taxon>
    </lineage>
</organism>
<dbReference type="FunFam" id="1.10.150.300:FF:000004">
    <property type="entry name" value="Ribosome-binding ATPase YchF"/>
    <property type="match status" value="1"/>
</dbReference>
<comment type="function">
    <text evidence="6">ATPase that binds to both the 70S ribosome and the 50S ribosomal subunit in a nucleotide-independent manner.</text>
</comment>
<dbReference type="RefSeq" id="WP_114353906.1">
    <property type="nucleotide sequence ID" value="NZ_QPJJ01000013.1"/>
</dbReference>
<dbReference type="SUPFAM" id="SSF52540">
    <property type="entry name" value="P-loop containing nucleoside triphosphate hydrolases"/>
    <property type="match status" value="1"/>
</dbReference>
<dbReference type="OrthoDB" id="9807318at2"/>
<dbReference type="InterPro" id="IPR023192">
    <property type="entry name" value="TGS-like_dom_sf"/>
</dbReference>
<dbReference type="InterPro" id="IPR006073">
    <property type="entry name" value="GTP-bd"/>
</dbReference>
<dbReference type="Proteomes" id="UP000252585">
    <property type="component" value="Unassembled WGS sequence"/>
</dbReference>
<dbReference type="InterPro" id="IPR012676">
    <property type="entry name" value="TGS-like"/>
</dbReference>
<dbReference type="PANTHER" id="PTHR23305:SF18">
    <property type="entry name" value="OBG-TYPE G DOMAIN-CONTAINING PROTEIN"/>
    <property type="match status" value="1"/>
</dbReference>
<proteinExistence type="inferred from homology"/>
<keyword evidence="5" id="KW-0460">Magnesium</keyword>
<dbReference type="GO" id="GO:0043023">
    <property type="term" value="F:ribosomal large subunit binding"/>
    <property type="evidence" value="ECO:0007669"/>
    <property type="project" value="UniProtKB-UniRule"/>
</dbReference>
<dbReference type="Gene3D" id="3.10.20.30">
    <property type="match status" value="1"/>
</dbReference>
<protein>
    <recommendedName>
        <fullName evidence="6">Ribosome-binding ATPase YchF</fullName>
    </recommendedName>
</protein>
<dbReference type="GO" id="GO:0046872">
    <property type="term" value="F:metal ion binding"/>
    <property type="evidence" value="ECO:0007669"/>
    <property type="project" value="UniProtKB-KW"/>
</dbReference>
<keyword evidence="2" id="KW-0479">Metal-binding</keyword>
<dbReference type="FunFam" id="3.10.20.30:FF:000001">
    <property type="entry name" value="Ribosome-binding ATPase YchF"/>
    <property type="match status" value="1"/>
</dbReference>
<reference evidence="9 10" key="1">
    <citation type="submission" date="2018-07" db="EMBL/GenBank/DDBJ databases">
        <title>Genomic Encyclopedia of Type Strains, Phase IV (KMG-IV): sequencing the most valuable type-strain genomes for metagenomic binning, comparative biology and taxonomic classification.</title>
        <authorList>
            <person name="Goeker M."/>
        </authorList>
    </citation>
    <scope>NUCLEOTIDE SEQUENCE [LARGE SCALE GENOMIC DNA]</scope>
    <source>
        <strain evidence="9 10">DSM 27696</strain>
    </source>
</reference>
<feature type="domain" description="OBG-type G" evidence="7">
    <location>
        <begin position="3"/>
        <end position="259"/>
    </location>
</feature>
<dbReference type="PROSITE" id="PS51880">
    <property type="entry name" value="TGS"/>
    <property type="match status" value="1"/>
</dbReference>
<keyword evidence="4 6" id="KW-0067">ATP-binding</keyword>
<dbReference type="InterPro" id="IPR041706">
    <property type="entry name" value="YchF_N"/>
</dbReference>
<feature type="domain" description="TGS" evidence="8">
    <location>
        <begin position="281"/>
        <end position="364"/>
    </location>
</feature>
<comment type="caution">
    <text evidence="9">The sequence shown here is derived from an EMBL/GenBank/DDBJ whole genome shotgun (WGS) entry which is preliminary data.</text>
</comment>
<evidence type="ECO:0000256" key="1">
    <source>
        <dbReference type="ARBA" id="ARBA00001946"/>
    </source>
</evidence>
<dbReference type="NCBIfam" id="TIGR00092">
    <property type="entry name" value="redox-regulated ATPase YchF"/>
    <property type="match status" value="1"/>
</dbReference>
<dbReference type="Pfam" id="PF06071">
    <property type="entry name" value="YchF-GTPase_C"/>
    <property type="match status" value="1"/>
</dbReference>
<dbReference type="InterPro" id="IPR012675">
    <property type="entry name" value="Beta-grasp_dom_sf"/>
</dbReference>
<dbReference type="InterPro" id="IPR013029">
    <property type="entry name" value="YchF_C"/>
</dbReference>
<dbReference type="HAMAP" id="MF_00944">
    <property type="entry name" value="YchF_OLA1_ATPase"/>
    <property type="match status" value="1"/>
</dbReference>
<comment type="cofactor">
    <cofactor evidence="1">
        <name>Mg(2+)</name>
        <dbReference type="ChEBI" id="CHEBI:18420"/>
    </cofactor>
</comment>
<evidence type="ECO:0000313" key="10">
    <source>
        <dbReference type="Proteomes" id="UP000252585"/>
    </source>
</evidence>
<sequence length="366" mass="40273">MALTAGIVGLPNVGKSTLFNAITQAGAESANYPFCTIDPNVGIVEVPDARLDKLTELVKPKKTIPTAFEFTDIAGIVKGASKGEGLGNQFLSHIRQVDAICHVVRCFVDENITHVSGQVDPISDIETINLELILADLETVTKRLARVEKLARQRDKDAVAEYDVLVKLQESFEEEIPARAIEFTDDQQKLVKGLHLLTNKAVLYVANVGEDELLDAEENPNVQKVREFAATDEAEVIVISAKVESEIAELDGEEKEMFLEELGIPESGLDQLIKATYHLLGLATYFTAGEQEVRAWTFKKGIKAPQAAGIIHTDFEKGFIRAETVSYDDLAEAGTMVAAKEKGRVRLEGKEYLVKDGDVMHFRFNV</sequence>
<dbReference type="PANTHER" id="PTHR23305">
    <property type="entry name" value="OBG GTPASE FAMILY"/>
    <property type="match status" value="1"/>
</dbReference>
<dbReference type="EMBL" id="QPJJ01000013">
    <property type="protein sequence ID" value="RCW64559.1"/>
    <property type="molecule type" value="Genomic_DNA"/>
</dbReference>
<dbReference type="InterPro" id="IPR027417">
    <property type="entry name" value="P-loop_NTPase"/>
</dbReference>
<dbReference type="InterPro" id="IPR004396">
    <property type="entry name" value="ATPase_YchF/OLA1"/>
</dbReference>
<keyword evidence="10" id="KW-1185">Reference proteome</keyword>
<comment type="similarity">
    <text evidence="6">Belongs to the TRAFAC class OBG-HflX-like GTPase superfamily. OBG GTPase family. YchF/OLA1 subfamily.</text>
</comment>
<dbReference type="Pfam" id="PF01926">
    <property type="entry name" value="MMR_HSR1"/>
    <property type="match status" value="1"/>
</dbReference>
<dbReference type="CDD" id="cd04867">
    <property type="entry name" value="TGS_YchF_OLA1"/>
    <property type="match status" value="1"/>
</dbReference>
<dbReference type="PRINTS" id="PR00326">
    <property type="entry name" value="GTP1OBG"/>
</dbReference>
<evidence type="ECO:0000259" key="7">
    <source>
        <dbReference type="PROSITE" id="PS51710"/>
    </source>
</evidence>
<accession>A0A368XA22</accession>
<keyword evidence="3 6" id="KW-0547">Nucleotide-binding</keyword>
<dbReference type="PIRSF" id="PIRSF006641">
    <property type="entry name" value="CHP00092"/>
    <property type="match status" value="1"/>
</dbReference>